<gene>
    <name evidence="1" type="ORF">LTRI10_LOCUS18236</name>
</gene>
<sequence>MWGWAPERSRTRRIAWTDSVAGAGAGGLEEDEEVSATFSNWAFDSDNGFPQFSIGDLGLDSVEGFTLCPNNGDDDQISEK</sequence>
<reference evidence="1 2" key="1">
    <citation type="submission" date="2024-04" db="EMBL/GenBank/DDBJ databases">
        <authorList>
            <person name="Fracassetti M."/>
        </authorList>
    </citation>
    <scope>NUCLEOTIDE SEQUENCE [LARGE SCALE GENOMIC DNA]</scope>
</reference>
<dbReference type="AlphaFoldDB" id="A0AAV2DSS5"/>
<dbReference type="EMBL" id="OZ034816">
    <property type="protein sequence ID" value="CAL1376510.1"/>
    <property type="molecule type" value="Genomic_DNA"/>
</dbReference>
<proteinExistence type="predicted"/>
<accession>A0AAV2DSS5</accession>
<keyword evidence="2" id="KW-1185">Reference proteome</keyword>
<evidence type="ECO:0000313" key="2">
    <source>
        <dbReference type="Proteomes" id="UP001497516"/>
    </source>
</evidence>
<protein>
    <submittedName>
        <fullName evidence="1">Uncharacterized protein</fullName>
    </submittedName>
</protein>
<evidence type="ECO:0000313" key="1">
    <source>
        <dbReference type="EMBL" id="CAL1376510.1"/>
    </source>
</evidence>
<organism evidence="1 2">
    <name type="scientific">Linum trigynum</name>
    <dbReference type="NCBI Taxonomy" id="586398"/>
    <lineage>
        <taxon>Eukaryota</taxon>
        <taxon>Viridiplantae</taxon>
        <taxon>Streptophyta</taxon>
        <taxon>Embryophyta</taxon>
        <taxon>Tracheophyta</taxon>
        <taxon>Spermatophyta</taxon>
        <taxon>Magnoliopsida</taxon>
        <taxon>eudicotyledons</taxon>
        <taxon>Gunneridae</taxon>
        <taxon>Pentapetalae</taxon>
        <taxon>rosids</taxon>
        <taxon>fabids</taxon>
        <taxon>Malpighiales</taxon>
        <taxon>Linaceae</taxon>
        <taxon>Linum</taxon>
    </lineage>
</organism>
<dbReference type="Proteomes" id="UP001497516">
    <property type="component" value="Chromosome 3"/>
</dbReference>
<name>A0AAV2DSS5_9ROSI</name>